<feature type="signal peptide" evidence="11">
    <location>
        <begin position="1"/>
        <end position="34"/>
    </location>
</feature>
<dbReference type="GO" id="GO:0006508">
    <property type="term" value="P:proteolysis"/>
    <property type="evidence" value="ECO:0007669"/>
    <property type="project" value="UniProtKB-KW"/>
</dbReference>
<dbReference type="GeneID" id="15802860"/>
<evidence type="ECO:0000256" key="6">
    <source>
        <dbReference type="ARBA" id="ARBA00022750"/>
    </source>
</evidence>
<reference evidence="13 14" key="1">
    <citation type="journal article" date="2012" name="BMC Genomics">
        <title>Comparative genomic analysis and phylogenetic position of Theileria equi.</title>
        <authorList>
            <person name="Kappmeyer L.S."/>
            <person name="Thiagarajan M."/>
            <person name="Herndon D.R."/>
            <person name="Ramsay J.D."/>
            <person name="Caler E."/>
            <person name="Djikeng A."/>
            <person name="Gillespie J.J."/>
            <person name="Lau A.O."/>
            <person name="Roalson E.H."/>
            <person name="Silva J.C."/>
            <person name="Silva M.G."/>
            <person name="Suarez C.E."/>
            <person name="Ueti M.W."/>
            <person name="Nene V.M."/>
            <person name="Mealey R.H."/>
            <person name="Knowles D.P."/>
            <person name="Brayton K.A."/>
        </authorList>
    </citation>
    <scope>NUCLEOTIDE SEQUENCE [LARGE SCALE GENOMIC DNA]</scope>
    <source>
        <strain evidence="13 14">WA</strain>
    </source>
</reference>
<dbReference type="PANTHER" id="PTHR13683">
    <property type="entry name" value="ASPARTYL PROTEASES"/>
    <property type="match status" value="1"/>
</dbReference>
<feature type="chain" id="PRO_5003952519" evidence="11">
    <location>
        <begin position="35"/>
        <end position="527"/>
    </location>
</feature>
<name>L1LDN5_THEEQ</name>
<proteinExistence type="inferred from homology"/>
<feature type="domain" description="Peptidase A1" evidence="12">
    <location>
        <begin position="76"/>
        <end position="508"/>
    </location>
</feature>
<dbReference type="AlphaFoldDB" id="L1LDN5"/>
<dbReference type="Proteomes" id="UP000031512">
    <property type="component" value="Unassembled WGS sequence"/>
</dbReference>
<dbReference type="EC" id="3.4.23.21" evidence="13"/>
<dbReference type="RefSeq" id="XP_004832705.1">
    <property type="nucleotide sequence ID" value="XM_004832648.1"/>
</dbReference>
<keyword evidence="7 13" id="KW-0378">Hydrolase</keyword>
<dbReference type="EMBL" id="ACOU01000003">
    <property type="protein sequence ID" value="EKX73253.1"/>
    <property type="molecule type" value="Genomic_DNA"/>
</dbReference>
<comment type="caution">
    <text evidence="13">The sequence shown here is derived from an EMBL/GenBank/DDBJ whole genome shotgun (WGS) entry which is preliminary data.</text>
</comment>
<evidence type="ECO:0000256" key="9">
    <source>
        <dbReference type="ARBA" id="ARBA00023136"/>
    </source>
</evidence>
<organism evidence="13 14">
    <name type="scientific">Theileria equi strain WA</name>
    <dbReference type="NCBI Taxonomy" id="1537102"/>
    <lineage>
        <taxon>Eukaryota</taxon>
        <taxon>Sar</taxon>
        <taxon>Alveolata</taxon>
        <taxon>Apicomplexa</taxon>
        <taxon>Aconoidasida</taxon>
        <taxon>Piroplasmida</taxon>
        <taxon>Theileriidae</taxon>
        <taxon>Theileria</taxon>
    </lineage>
</organism>
<gene>
    <name evidence="13" type="ORF">BEWA_053080</name>
</gene>
<evidence type="ECO:0000256" key="10">
    <source>
        <dbReference type="PIRSR" id="PIRSR601461-2"/>
    </source>
</evidence>
<dbReference type="InterPro" id="IPR001461">
    <property type="entry name" value="Aspartic_peptidase_A1"/>
</dbReference>
<dbReference type="PANTHER" id="PTHR13683:SF375">
    <property type="entry name" value="PEPTIDASE A1 DOMAIN-CONTAINING PROTEIN"/>
    <property type="match status" value="1"/>
</dbReference>
<evidence type="ECO:0000313" key="13">
    <source>
        <dbReference type="EMBL" id="EKX73253.1"/>
    </source>
</evidence>
<keyword evidence="6" id="KW-0064">Aspartyl protease</keyword>
<dbReference type="STRING" id="1537102.L1LDN5"/>
<feature type="disulfide bond" evidence="10">
    <location>
        <begin position="107"/>
        <end position="131"/>
    </location>
</feature>
<evidence type="ECO:0000256" key="4">
    <source>
        <dbReference type="ARBA" id="ARBA00022692"/>
    </source>
</evidence>
<evidence type="ECO:0000256" key="8">
    <source>
        <dbReference type="ARBA" id="ARBA00022989"/>
    </source>
</evidence>
<evidence type="ECO:0000256" key="7">
    <source>
        <dbReference type="ARBA" id="ARBA00022801"/>
    </source>
</evidence>
<evidence type="ECO:0000259" key="12">
    <source>
        <dbReference type="PROSITE" id="PS51767"/>
    </source>
</evidence>
<evidence type="ECO:0000256" key="5">
    <source>
        <dbReference type="ARBA" id="ARBA00022729"/>
    </source>
</evidence>
<keyword evidence="14" id="KW-1185">Reference proteome</keyword>
<evidence type="ECO:0000313" key="14">
    <source>
        <dbReference type="Proteomes" id="UP000031512"/>
    </source>
</evidence>
<keyword evidence="8" id="KW-1133">Transmembrane helix</keyword>
<evidence type="ECO:0000256" key="1">
    <source>
        <dbReference type="ARBA" id="ARBA00004479"/>
    </source>
</evidence>
<dbReference type="InterPro" id="IPR032861">
    <property type="entry name" value="TAXi_N"/>
</dbReference>
<evidence type="ECO:0000256" key="11">
    <source>
        <dbReference type="SAM" id="SignalP"/>
    </source>
</evidence>
<dbReference type="InterPro" id="IPR033121">
    <property type="entry name" value="PEPTIDASE_A1"/>
</dbReference>
<dbReference type="VEuPathDB" id="PiroplasmaDB:BEWA_053080"/>
<dbReference type="PROSITE" id="PS51767">
    <property type="entry name" value="PEPTIDASE_A1"/>
    <property type="match status" value="1"/>
</dbReference>
<sequence length="527" mass="59649">MVKVSMLCGISHNLNCIFTCIFMYMLLGSESAHSEKPGDEGCNNGITLGNEKSSDKDATEILRVPVYGNLHKFAYYYTFVNIGNHPQKQMAIIDTGSQLVNFACRNCSYCGNHVLKNLDPKSSYTASYITCKSVQCKIVGGKCNPDNSCGFMQTYSEGSSVHGKYISDVINFDSAGNERKLISWYNYIGCVNRENDLIYSQVSNGILGLSKIKNSENASNDQENHDIPAFIEKFLNDHYEEENAIFALCLSENGGILTIGGYDKSYNIDKLKHQQKGRGLINRTKWIPLINSDLYVVKMIRLEFMGDSIKIKNRKFVLDSGTTISILESGLFKKIIGYFQSLCTTIEYVNMNNSLFSRNKNPINWINSAETRVHGFSPKAFPAKINPVVQEIFFNENYKNMNTRNIKNDEKQTKIFKCIQDRNTHNICFSDISNMPSIFLESDTGEKIEWLPRSYFLKRNSKKFSTNPNGWWCLGIEEGNLDENILGATFFKGNHLIFNLHTNKLGKKQTNKILLLGISHGNCPSYV</sequence>
<evidence type="ECO:0000256" key="3">
    <source>
        <dbReference type="ARBA" id="ARBA00022670"/>
    </source>
</evidence>
<keyword evidence="5 11" id="KW-0732">Signal</keyword>
<dbReference type="KEGG" id="beq:BEWA_053080"/>
<protein>
    <submittedName>
        <fullName evidence="13">Aspartyl acid protease, putative</fullName>
        <ecNumber evidence="13">3.4.23.21</ecNumber>
    </submittedName>
</protein>
<dbReference type="PRINTS" id="PR00792">
    <property type="entry name" value="PEPSIN"/>
</dbReference>
<dbReference type="InterPro" id="IPR021109">
    <property type="entry name" value="Peptidase_aspartic_dom_sf"/>
</dbReference>
<evidence type="ECO:0000256" key="2">
    <source>
        <dbReference type="ARBA" id="ARBA00007447"/>
    </source>
</evidence>
<comment type="subcellular location">
    <subcellularLocation>
        <location evidence="1">Membrane</location>
        <topology evidence="1">Single-pass type I membrane protein</topology>
    </subcellularLocation>
</comment>
<keyword evidence="10" id="KW-1015">Disulfide bond</keyword>
<comment type="similarity">
    <text evidence="2">Belongs to the peptidase A1 family.</text>
</comment>
<keyword evidence="9" id="KW-0472">Membrane</keyword>
<dbReference type="GO" id="GO:0004190">
    <property type="term" value="F:aspartic-type endopeptidase activity"/>
    <property type="evidence" value="ECO:0007669"/>
    <property type="project" value="UniProtKB-KW"/>
</dbReference>
<dbReference type="SUPFAM" id="SSF50630">
    <property type="entry name" value="Acid proteases"/>
    <property type="match status" value="1"/>
</dbReference>
<keyword evidence="4" id="KW-0812">Transmembrane</keyword>
<dbReference type="eggNOG" id="KOG1339">
    <property type="taxonomic scope" value="Eukaryota"/>
</dbReference>
<dbReference type="GO" id="GO:0016020">
    <property type="term" value="C:membrane"/>
    <property type="evidence" value="ECO:0007669"/>
    <property type="project" value="UniProtKB-SubCell"/>
</dbReference>
<accession>L1LDN5</accession>
<dbReference type="OrthoDB" id="2747330at2759"/>
<keyword evidence="3 13" id="KW-0645">Protease</keyword>
<dbReference type="Pfam" id="PF14543">
    <property type="entry name" value="TAXi_N"/>
    <property type="match status" value="1"/>
</dbReference>
<dbReference type="Gene3D" id="2.40.70.10">
    <property type="entry name" value="Acid Proteases"/>
    <property type="match status" value="3"/>
</dbReference>